<reference evidence="1 2" key="1">
    <citation type="submission" date="2016-11" db="EMBL/GenBank/DDBJ databases">
        <title>The macronuclear genome of Stentor coeruleus: a giant cell with tiny introns.</title>
        <authorList>
            <person name="Slabodnick M."/>
            <person name="Ruby J.G."/>
            <person name="Reiff S.B."/>
            <person name="Swart E.C."/>
            <person name="Gosai S."/>
            <person name="Prabakaran S."/>
            <person name="Witkowska E."/>
            <person name="Larue G.E."/>
            <person name="Fisher S."/>
            <person name="Freeman R.M."/>
            <person name="Gunawardena J."/>
            <person name="Chu W."/>
            <person name="Stover N.A."/>
            <person name="Gregory B.D."/>
            <person name="Nowacki M."/>
            <person name="Derisi J."/>
            <person name="Roy S.W."/>
            <person name="Marshall W.F."/>
            <person name="Sood P."/>
        </authorList>
    </citation>
    <scope>NUCLEOTIDE SEQUENCE [LARGE SCALE GENOMIC DNA]</scope>
    <source>
        <strain evidence="1">WM001</strain>
    </source>
</reference>
<evidence type="ECO:0000313" key="1">
    <source>
        <dbReference type="EMBL" id="OMJ96114.1"/>
    </source>
</evidence>
<dbReference type="Proteomes" id="UP000187209">
    <property type="component" value="Unassembled WGS sequence"/>
</dbReference>
<comment type="caution">
    <text evidence="1">The sequence shown here is derived from an EMBL/GenBank/DDBJ whole genome shotgun (WGS) entry which is preliminary data.</text>
</comment>
<sequence length="139" mass="16254">MVMEQILKMTREATEVTAEKIKELKEYQEELVIKAKASAWEYYGVVTDSALDRYLYGKKQFNQGFEYSCESLYITALLQQRKKIILERSLGERINWVFFSNFPVFIFSKGLNRIRNPAIFTIVASLAVLPELINPFNRI</sequence>
<accession>A0A1R2D4C3</accession>
<evidence type="ECO:0000313" key="2">
    <source>
        <dbReference type="Proteomes" id="UP000187209"/>
    </source>
</evidence>
<keyword evidence="2" id="KW-1185">Reference proteome</keyword>
<organism evidence="1 2">
    <name type="scientific">Stentor coeruleus</name>
    <dbReference type="NCBI Taxonomy" id="5963"/>
    <lineage>
        <taxon>Eukaryota</taxon>
        <taxon>Sar</taxon>
        <taxon>Alveolata</taxon>
        <taxon>Ciliophora</taxon>
        <taxon>Postciliodesmatophora</taxon>
        <taxon>Heterotrichea</taxon>
        <taxon>Heterotrichida</taxon>
        <taxon>Stentoridae</taxon>
        <taxon>Stentor</taxon>
    </lineage>
</organism>
<protein>
    <submittedName>
        <fullName evidence="1">Uncharacterized protein</fullName>
    </submittedName>
</protein>
<dbReference type="EMBL" id="MPUH01000003">
    <property type="protein sequence ID" value="OMJ96114.1"/>
    <property type="molecule type" value="Genomic_DNA"/>
</dbReference>
<name>A0A1R2D4C3_9CILI</name>
<dbReference type="OrthoDB" id="324938at2759"/>
<dbReference type="AlphaFoldDB" id="A0A1R2D4C3"/>
<gene>
    <name evidence="1" type="ORF">SteCoe_290</name>
</gene>
<proteinExistence type="predicted"/>